<sequence>MQTTGPGTDQLPVLLIPEKTDRELEQVAAAWILRGGAVKRLGKYWIKNEALTRAPLALYGNQTFVLVLAQIYGLAPLMPDDTLIARLDTAWTKRTIQQLTIAQLNDNSFPAFIKPVIPKLFAAGIFNRKADLEQVVAGLQPTEEILHAAIVPGIIAEARSFVLGGVVLDIAFYEGMADIGDGIHFLEAFLQKHNTILPYALVVDIAYTESTGWFVLEFNAGWGAGLNNCNAEKVLDCIIAATART</sequence>
<dbReference type="AlphaFoldDB" id="A0A2P8D800"/>
<dbReference type="InterPro" id="IPR041261">
    <property type="entry name" value="R2K_2"/>
</dbReference>
<reference evidence="2 3" key="1">
    <citation type="submission" date="2018-03" db="EMBL/GenBank/DDBJ databases">
        <title>Genomic Encyclopedia of Type Strains, Phase III (KMG-III): the genomes of soil and plant-associated and newly described type strains.</title>
        <authorList>
            <person name="Whitman W."/>
        </authorList>
    </citation>
    <scope>NUCLEOTIDE SEQUENCE [LARGE SCALE GENOMIC DNA]</scope>
    <source>
        <strain evidence="2 3">CGMCC 1.12700</strain>
    </source>
</reference>
<dbReference type="Pfam" id="PF18299">
    <property type="entry name" value="R2K_2"/>
    <property type="match status" value="1"/>
</dbReference>
<dbReference type="RefSeq" id="WP_106522364.1">
    <property type="nucleotide sequence ID" value="NZ_PYGD01000002.1"/>
</dbReference>
<organism evidence="2 3">
    <name type="scientific">Taibaiella chishuiensis</name>
    <dbReference type="NCBI Taxonomy" id="1434707"/>
    <lineage>
        <taxon>Bacteria</taxon>
        <taxon>Pseudomonadati</taxon>
        <taxon>Bacteroidota</taxon>
        <taxon>Chitinophagia</taxon>
        <taxon>Chitinophagales</taxon>
        <taxon>Chitinophagaceae</taxon>
        <taxon>Taibaiella</taxon>
    </lineage>
</organism>
<evidence type="ECO:0000313" key="3">
    <source>
        <dbReference type="Proteomes" id="UP000240572"/>
    </source>
</evidence>
<feature type="domain" description="ATP-grasp" evidence="1">
    <location>
        <begin position="92"/>
        <end position="236"/>
    </location>
</feature>
<evidence type="ECO:0000313" key="2">
    <source>
        <dbReference type="EMBL" id="PSK93354.1"/>
    </source>
</evidence>
<comment type="caution">
    <text evidence="2">The sequence shown here is derived from an EMBL/GenBank/DDBJ whole genome shotgun (WGS) entry which is preliminary data.</text>
</comment>
<name>A0A2P8D800_9BACT</name>
<dbReference type="EMBL" id="PYGD01000002">
    <property type="protein sequence ID" value="PSK93354.1"/>
    <property type="molecule type" value="Genomic_DNA"/>
</dbReference>
<keyword evidence="3" id="KW-1185">Reference proteome</keyword>
<dbReference type="OrthoDB" id="654524at2"/>
<accession>A0A2P8D800</accession>
<evidence type="ECO:0000259" key="1">
    <source>
        <dbReference type="Pfam" id="PF18299"/>
    </source>
</evidence>
<gene>
    <name evidence="2" type="ORF">B0I18_102324</name>
</gene>
<dbReference type="Proteomes" id="UP000240572">
    <property type="component" value="Unassembled WGS sequence"/>
</dbReference>
<protein>
    <submittedName>
        <fullName evidence="2">Uncharacterized protein DUF4343</fullName>
    </submittedName>
</protein>
<proteinExistence type="predicted"/>